<dbReference type="OMA" id="WWRENAK"/>
<evidence type="ECO:0000313" key="3">
    <source>
        <dbReference type="Proteomes" id="UP000017836"/>
    </source>
</evidence>
<protein>
    <recommendedName>
        <fullName evidence="4">Protein POLAR LOCALIZATION DURING ASYMMETRIC DIVISION AND REDISTRIBUTION</fullName>
    </recommendedName>
</protein>
<dbReference type="EMBL" id="KI392088">
    <property type="protein sequence ID" value="ERN18691.1"/>
    <property type="molecule type" value="Genomic_DNA"/>
</dbReference>
<reference evidence="3" key="1">
    <citation type="journal article" date="2013" name="Science">
        <title>The Amborella genome and the evolution of flowering plants.</title>
        <authorList>
            <consortium name="Amborella Genome Project"/>
        </authorList>
    </citation>
    <scope>NUCLEOTIDE SEQUENCE [LARGE SCALE GENOMIC DNA]</scope>
</reference>
<organism evidence="2 3">
    <name type="scientific">Amborella trichopoda</name>
    <dbReference type="NCBI Taxonomy" id="13333"/>
    <lineage>
        <taxon>Eukaryota</taxon>
        <taxon>Viridiplantae</taxon>
        <taxon>Streptophyta</taxon>
        <taxon>Embryophyta</taxon>
        <taxon>Tracheophyta</taxon>
        <taxon>Spermatophyta</taxon>
        <taxon>Magnoliopsida</taxon>
        <taxon>Amborellales</taxon>
        <taxon>Amborellaceae</taxon>
        <taxon>Amborella</taxon>
    </lineage>
</organism>
<proteinExistence type="predicted"/>
<dbReference type="PANTHER" id="PTHR33476">
    <property type="entry name" value="EMB|CAB62613.1"/>
    <property type="match status" value="1"/>
</dbReference>
<evidence type="ECO:0000256" key="1">
    <source>
        <dbReference type="SAM" id="Coils"/>
    </source>
</evidence>
<evidence type="ECO:0008006" key="4">
    <source>
        <dbReference type="Google" id="ProtNLM"/>
    </source>
</evidence>
<dbReference type="InterPro" id="IPR040348">
    <property type="entry name" value="POLAR-like"/>
</dbReference>
<accession>U5CZB6</accession>
<name>U5CZB6_AMBTC</name>
<dbReference type="Gramene" id="ERN18691">
    <property type="protein sequence ID" value="ERN18691"/>
    <property type="gene ID" value="AMTR_s00065p00206240"/>
</dbReference>
<dbReference type="Proteomes" id="UP000017836">
    <property type="component" value="Unassembled WGS sequence"/>
</dbReference>
<dbReference type="eggNOG" id="ENOG502RZ5T">
    <property type="taxonomic scope" value="Eukaryota"/>
</dbReference>
<dbReference type="STRING" id="13333.U5CZB6"/>
<keyword evidence="3" id="KW-1185">Reference proteome</keyword>
<keyword evidence="1" id="KW-0175">Coiled coil</keyword>
<gene>
    <name evidence="2" type="ORF">AMTR_s00065p00206240</name>
</gene>
<dbReference type="HOGENOM" id="CLU_620163_0_0_1"/>
<dbReference type="PANTHER" id="PTHR33476:SF22">
    <property type="entry name" value="PROTEIN POLAR LOCALIZATION DURING ASYMMETRIC DIVISION AND REDISTRIBUTION"/>
    <property type="match status" value="1"/>
</dbReference>
<feature type="coiled-coil region" evidence="1">
    <location>
        <begin position="385"/>
        <end position="424"/>
    </location>
</feature>
<dbReference type="AlphaFoldDB" id="U5CZB6"/>
<dbReference type="GO" id="GO:0008356">
    <property type="term" value="P:asymmetric cell division"/>
    <property type="evidence" value="ECO:0007669"/>
    <property type="project" value="InterPro"/>
</dbReference>
<evidence type="ECO:0000313" key="2">
    <source>
        <dbReference type="EMBL" id="ERN18691.1"/>
    </source>
</evidence>
<sequence>MPLSLRAKVQGLCFFGETKVQSESIALYKKQMRMADFLEESNGYKRERGFFSAPTSPRLLLSKWFASFKSAKPKNSKLSTGWVVHGSNSNATEIPKRTATAEHLSKTPCLDVGFGGKSQNLNLGNVASHARIAEDHVVENMGFSGCRERGRSNKKRKCVKLLKTKKQRREEVGMNALSISDEREIVSTETISGICKESRGDGTFDEYGKSQGEVSFSFGVGIGLAFLMYMFDLQRRMENILEDIKEERRRDVLSEHHRKQSDIVYFTPAYQGINDSGDKLYHKYHMSMGQLANASCATQLDKLPNYVRGNEMAQQMQRDQLEAELEAELEVLQLNLDTEYFSQKKNHQREETVVDDYCRLDGSNELSVEEIPREEVMSEYCGVSASELERRLHELLEKRQQERITELENALECSERRLLEKETEVSWWRENAKLFYQKRLQK</sequence>